<dbReference type="InterPro" id="IPR027600">
    <property type="entry name" value="HprK-rel_A"/>
</dbReference>
<protein>
    <recommendedName>
        <fullName evidence="3">HprK-related kinase A</fullName>
    </recommendedName>
</protein>
<proteinExistence type="predicted"/>
<keyword evidence="2" id="KW-1185">Reference proteome</keyword>
<dbReference type="InterPro" id="IPR027417">
    <property type="entry name" value="P-loop_NTPase"/>
</dbReference>
<dbReference type="AlphaFoldDB" id="A0AA91I2V6"/>
<dbReference type="EMBL" id="LUUL01000141">
    <property type="protein sequence ID" value="OAI21425.1"/>
    <property type="molecule type" value="Genomic_DNA"/>
</dbReference>
<comment type="caution">
    <text evidence="1">The sequence shown here is derived from an EMBL/GenBank/DDBJ whole genome shotgun (WGS) entry which is preliminary data.</text>
</comment>
<gene>
    <name evidence="1" type="ORF">A1356_20965</name>
</gene>
<evidence type="ECO:0000313" key="2">
    <source>
        <dbReference type="Proteomes" id="UP000077734"/>
    </source>
</evidence>
<name>A0AA91I2V6_9GAMM</name>
<accession>A0AA91I2V6</accession>
<evidence type="ECO:0008006" key="3">
    <source>
        <dbReference type="Google" id="ProtNLM"/>
    </source>
</evidence>
<dbReference type="Gene3D" id="3.40.50.300">
    <property type="entry name" value="P-loop containing nucleotide triphosphate hydrolases"/>
    <property type="match status" value="1"/>
</dbReference>
<reference evidence="1 2" key="1">
    <citation type="submission" date="2016-03" db="EMBL/GenBank/DDBJ databases">
        <authorList>
            <person name="Heylen K."/>
            <person name="De Vos P."/>
            <person name="Vekeman B."/>
        </authorList>
    </citation>
    <scope>NUCLEOTIDE SEQUENCE [LARGE SCALE GENOMIC DNA]</scope>
    <source>
        <strain evidence="1 2">R-49807</strain>
    </source>
</reference>
<organism evidence="1 2">
    <name type="scientific">Methylomonas koyamae</name>
    <dbReference type="NCBI Taxonomy" id="702114"/>
    <lineage>
        <taxon>Bacteria</taxon>
        <taxon>Pseudomonadati</taxon>
        <taxon>Pseudomonadota</taxon>
        <taxon>Gammaproteobacteria</taxon>
        <taxon>Methylococcales</taxon>
        <taxon>Methylococcaceae</taxon>
        <taxon>Methylomonas</taxon>
    </lineage>
</organism>
<sequence>MRVRELNSSAVYQAISGNGLNLQLGCFVFSINSRIKPLAASISSLYGDYELSDGALIDFHIDLNVVNDLNAILFRKKAVFLADGFAPFDPLPHQHAPALFEWGMNWCVSSQINTFLIIHAAVVEKNGYAAVMPAPPGSGKSTLTASLIQEGWRLLSDELALLDLQTGYVTPFPRPVSLKNASIDLIRHRYPDVVFGPLSSDTVKGSVCHIKPPSASVEMQHQACPIGWVVFPKYEPGIEAELSNIGKASTVMALADNSFNYNLLAKAGFNILTQIVERADCYRYRYSLLDQAIAAFDSLANSKR</sequence>
<dbReference type="NCBIfam" id="TIGR04352">
    <property type="entry name" value="HprK_rel_A"/>
    <property type="match status" value="1"/>
</dbReference>
<evidence type="ECO:0000313" key="1">
    <source>
        <dbReference type="EMBL" id="OAI21425.1"/>
    </source>
</evidence>
<dbReference type="Proteomes" id="UP000077734">
    <property type="component" value="Unassembled WGS sequence"/>
</dbReference>
<dbReference type="SUPFAM" id="SSF53795">
    <property type="entry name" value="PEP carboxykinase-like"/>
    <property type="match status" value="1"/>
</dbReference>